<dbReference type="InterPro" id="IPR052527">
    <property type="entry name" value="Metal_cation-efflux_comp"/>
</dbReference>
<comment type="subcellular location">
    <subcellularLocation>
        <location evidence="1">Membrane</location>
        <topology evidence="1">Multi-pass membrane protein</topology>
    </subcellularLocation>
</comment>
<evidence type="ECO:0000256" key="1">
    <source>
        <dbReference type="ARBA" id="ARBA00004141"/>
    </source>
</evidence>
<name>A0ABQ3ER56_9HYPH</name>
<evidence type="ECO:0000256" key="2">
    <source>
        <dbReference type="ARBA" id="ARBA00022692"/>
    </source>
</evidence>
<dbReference type="PANTHER" id="PTHR43847">
    <property type="entry name" value="BLL3993 PROTEIN"/>
    <property type="match status" value="1"/>
</dbReference>
<evidence type="ECO:0000256" key="4">
    <source>
        <dbReference type="ARBA" id="ARBA00023136"/>
    </source>
</evidence>
<organism evidence="6 7">
    <name type="scientific">Pseudovibrio japonicus</name>
    <dbReference type="NCBI Taxonomy" id="366534"/>
    <lineage>
        <taxon>Bacteria</taxon>
        <taxon>Pseudomonadati</taxon>
        <taxon>Pseudomonadota</taxon>
        <taxon>Alphaproteobacteria</taxon>
        <taxon>Hyphomicrobiales</taxon>
        <taxon>Stappiaceae</taxon>
        <taxon>Pseudovibrio</taxon>
    </lineage>
</organism>
<dbReference type="Gene3D" id="1.20.120.1630">
    <property type="match status" value="1"/>
</dbReference>
<dbReference type="Pfam" id="PF04140">
    <property type="entry name" value="ICMT"/>
    <property type="match status" value="1"/>
</dbReference>
<dbReference type="InterPro" id="IPR007269">
    <property type="entry name" value="ICMT_MeTrfase"/>
</dbReference>
<keyword evidence="3 5" id="KW-1133">Transmembrane helix</keyword>
<sequence length="166" mass="18528">MPDVSLAALLFLAFIVVQRLSELVIARRNTQHLLAEGAYEVGASHYPIIVSLHVLWIAALILLGYNQPVALPWLAVFIVLQVFRLWILLSMGGRWTTRIIVAKTPLVTKGPFSFVRHPNYLLVALEIFTAPMVLGLLPVALLFTVLNGAVLTLRIRVEDEALKKLR</sequence>
<evidence type="ECO:0000313" key="7">
    <source>
        <dbReference type="Proteomes" id="UP000637980"/>
    </source>
</evidence>
<keyword evidence="7" id="KW-1185">Reference proteome</keyword>
<gene>
    <name evidence="6" type="ORF">GCM10007094_35960</name>
</gene>
<feature type="transmembrane region" description="Helical" evidence="5">
    <location>
        <begin position="43"/>
        <end position="63"/>
    </location>
</feature>
<evidence type="ECO:0000256" key="5">
    <source>
        <dbReference type="SAM" id="Phobius"/>
    </source>
</evidence>
<feature type="transmembrane region" description="Helical" evidence="5">
    <location>
        <begin position="120"/>
        <end position="146"/>
    </location>
</feature>
<dbReference type="EMBL" id="BMXE01000007">
    <property type="protein sequence ID" value="GHB43343.1"/>
    <property type="molecule type" value="Genomic_DNA"/>
</dbReference>
<feature type="transmembrane region" description="Helical" evidence="5">
    <location>
        <begin position="70"/>
        <end position="89"/>
    </location>
</feature>
<accession>A0ABQ3ER56</accession>
<evidence type="ECO:0000313" key="6">
    <source>
        <dbReference type="EMBL" id="GHB43343.1"/>
    </source>
</evidence>
<keyword evidence="2 5" id="KW-0812">Transmembrane</keyword>
<protein>
    <submittedName>
        <fullName evidence="6">Membrane protein</fullName>
    </submittedName>
</protein>
<dbReference type="RefSeq" id="WP_189438180.1">
    <property type="nucleotide sequence ID" value="NZ_BMXE01000007.1"/>
</dbReference>
<reference evidence="7" key="1">
    <citation type="journal article" date="2019" name="Int. J. Syst. Evol. Microbiol.">
        <title>The Global Catalogue of Microorganisms (GCM) 10K type strain sequencing project: providing services to taxonomists for standard genome sequencing and annotation.</title>
        <authorList>
            <consortium name="The Broad Institute Genomics Platform"/>
            <consortium name="The Broad Institute Genome Sequencing Center for Infectious Disease"/>
            <person name="Wu L."/>
            <person name="Ma J."/>
        </authorList>
    </citation>
    <scope>NUCLEOTIDE SEQUENCE [LARGE SCALE GENOMIC DNA]</scope>
    <source>
        <strain evidence="7">KCTC 12861</strain>
    </source>
</reference>
<dbReference type="PANTHER" id="PTHR43847:SF1">
    <property type="entry name" value="BLL3993 PROTEIN"/>
    <property type="match status" value="1"/>
</dbReference>
<proteinExistence type="predicted"/>
<keyword evidence="4 5" id="KW-0472">Membrane</keyword>
<dbReference type="Proteomes" id="UP000637980">
    <property type="component" value="Unassembled WGS sequence"/>
</dbReference>
<comment type="caution">
    <text evidence="6">The sequence shown here is derived from an EMBL/GenBank/DDBJ whole genome shotgun (WGS) entry which is preliminary data.</text>
</comment>
<evidence type="ECO:0000256" key="3">
    <source>
        <dbReference type="ARBA" id="ARBA00022989"/>
    </source>
</evidence>